<keyword evidence="3" id="KW-0819">tRNA processing</keyword>
<dbReference type="Pfam" id="PF01743">
    <property type="entry name" value="PolyA_pol"/>
    <property type="match status" value="1"/>
</dbReference>
<dbReference type="InterPro" id="IPR043519">
    <property type="entry name" value="NT_sf"/>
</dbReference>
<dbReference type="InterPro" id="IPR006675">
    <property type="entry name" value="HDIG_dom"/>
</dbReference>
<dbReference type="PANTHER" id="PTHR46173:SF1">
    <property type="entry name" value="CCA TRNA NUCLEOTIDYLTRANSFERASE 1, MITOCHONDRIAL"/>
    <property type="match status" value="1"/>
</dbReference>
<evidence type="ECO:0000259" key="10">
    <source>
        <dbReference type="Pfam" id="PF01743"/>
    </source>
</evidence>
<dbReference type="SUPFAM" id="SSF81891">
    <property type="entry name" value="Poly A polymerase C-terminal region-like"/>
    <property type="match status" value="1"/>
</dbReference>
<dbReference type="OrthoDB" id="9805698at2"/>
<keyword evidence="2 9" id="KW-0808">Transferase</keyword>
<dbReference type="SUPFAM" id="SSF81301">
    <property type="entry name" value="Nucleotidyltransferase"/>
    <property type="match status" value="1"/>
</dbReference>
<evidence type="ECO:0000256" key="7">
    <source>
        <dbReference type="ARBA" id="ARBA00022842"/>
    </source>
</evidence>
<dbReference type="EMBL" id="CP035282">
    <property type="protein sequence ID" value="QAT62564.1"/>
    <property type="molecule type" value="Genomic_DNA"/>
</dbReference>
<keyword evidence="8 9" id="KW-0694">RNA-binding</keyword>
<dbReference type="KEGG" id="spoa:EQM13_13825"/>
<dbReference type="GO" id="GO:0000049">
    <property type="term" value="F:tRNA binding"/>
    <property type="evidence" value="ECO:0007669"/>
    <property type="project" value="TreeGrafter"/>
</dbReference>
<dbReference type="AlphaFoldDB" id="A0A410QF86"/>
<dbReference type="NCBIfam" id="TIGR00277">
    <property type="entry name" value="HDIG"/>
    <property type="match status" value="1"/>
</dbReference>
<dbReference type="Gene3D" id="1.10.246.80">
    <property type="match status" value="1"/>
</dbReference>
<evidence type="ECO:0000256" key="5">
    <source>
        <dbReference type="ARBA" id="ARBA00022723"/>
    </source>
</evidence>
<reference evidence="14" key="1">
    <citation type="submission" date="2019-01" db="EMBL/GenBank/DDBJ databases">
        <title>Draft genomes of a novel of Sporanaerobacter strains.</title>
        <authorList>
            <person name="Ma S."/>
        </authorList>
    </citation>
    <scope>NUCLEOTIDE SEQUENCE [LARGE SCALE GENOMIC DNA]</scope>
    <source>
        <strain evidence="14">NJN-17</strain>
    </source>
</reference>
<dbReference type="Gene3D" id="3.30.460.10">
    <property type="entry name" value="Beta Polymerase, domain 2"/>
    <property type="match status" value="1"/>
</dbReference>
<dbReference type="InterPro" id="IPR002646">
    <property type="entry name" value="PolA_pol_head_dom"/>
</dbReference>
<proteinExistence type="inferred from homology"/>
<keyword evidence="4" id="KW-0548">Nucleotidyltransferase</keyword>
<dbReference type="Gene3D" id="1.10.3090.10">
    <property type="entry name" value="cca-adding enzyme, domain 2"/>
    <property type="match status" value="1"/>
</dbReference>
<evidence type="ECO:0000256" key="6">
    <source>
        <dbReference type="ARBA" id="ARBA00022741"/>
    </source>
</evidence>
<evidence type="ECO:0000313" key="13">
    <source>
        <dbReference type="EMBL" id="QAT62564.1"/>
    </source>
</evidence>
<dbReference type="InterPro" id="IPR032810">
    <property type="entry name" value="CCA-adding_enz_C"/>
</dbReference>
<dbReference type="InterPro" id="IPR032828">
    <property type="entry name" value="PolyA_RNA-bd"/>
</dbReference>
<feature type="domain" description="tRNA nucleotidyltransferase/poly(A) polymerase RNA and SrmB- binding" evidence="11">
    <location>
        <begin position="173"/>
        <end position="232"/>
    </location>
</feature>
<organism evidence="13 14">
    <name type="scientific">Acidilutibacter cellobiosedens</name>
    <dbReference type="NCBI Taxonomy" id="2507161"/>
    <lineage>
        <taxon>Bacteria</taxon>
        <taxon>Bacillati</taxon>
        <taxon>Bacillota</taxon>
        <taxon>Tissierellia</taxon>
        <taxon>Tissierellales</taxon>
        <taxon>Acidilutibacteraceae</taxon>
        <taxon>Acidilutibacter</taxon>
    </lineage>
</organism>
<gene>
    <name evidence="13" type="ORF">EQM13_13825</name>
</gene>
<name>A0A410QF86_9FIRM</name>
<evidence type="ECO:0000256" key="2">
    <source>
        <dbReference type="ARBA" id="ARBA00022679"/>
    </source>
</evidence>
<keyword evidence="5" id="KW-0479">Metal-binding</keyword>
<dbReference type="RefSeq" id="WP_128753004.1">
    <property type="nucleotide sequence ID" value="NZ_CP035282.1"/>
</dbReference>
<dbReference type="InterPro" id="IPR003607">
    <property type="entry name" value="HD/PDEase_dom"/>
</dbReference>
<dbReference type="CDD" id="cd00077">
    <property type="entry name" value="HDc"/>
    <property type="match status" value="1"/>
</dbReference>
<dbReference type="GO" id="GO:0016779">
    <property type="term" value="F:nucleotidyltransferase activity"/>
    <property type="evidence" value="ECO:0007669"/>
    <property type="project" value="UniProtKB-KW"/>
</dbReference>
<feature type="domain" description="CCA-adding enzyme C-terminal" evidence="12">
    <location>
        <begin position="301"/>
        <end position="438"/>
    </location>
</feature>
<evidence type="ECO:0000256" key="1">
    <source>
        <dbReference type="ARBA" id="ARBA00001946"/>
    </source>
</evidence>
<dbReference type="Proteomes" id="UP000287969">
    <property type="component" value="Chromosome"/>
</dbReference>
<dbReference type="CDD" id="cd05398">
    <property type="entry name" value="NT_ClassII-CCAase"/>
    <property type="match status" value="1"/>
</dbReference>
<dbReference type="InterPro" id="IPR050264">
    <property type="entry name" value="Bact_CCA-adding_enz_type3_sf"/>
</dbReference>
<dbReference type="GO" id="GO:0046872">
    <property type="term" value="F:metal ion binding"/>
    <property type="evidence" value="ECO:0007669"/>
    <property type="project" value="UniProtKB-KW"/>
</dbReference>
<accession>A0A410QF86</accession>
<comment type="similarity">
    <text evidence="9">Belongs to the tRNA nucleotidyltransferase/poly(A) polymerase family.</text>
</comment>
<dbReference type="GO" id="GO:0008033">
    <property type="term" value="P:tRNA processing"/>
    <property type="evidence" value="ECO:0007669"/>
    <property type="project" value="UniProtKB-KW"/>
</dbReference>
<evidence type="ECO:0000256" key="4">
    <source>
        <dbReference type="ARBA" id="ARBA00022695"/>
    </source>
</evidence>
<evidence type="ECO:0000256" key="3">
    <source>
        <dbReference type="ARBA" id="ARBA00022694"/>
    </source>
</evidence>
<comment type="cofactor">
    <cofactor evidence="1">
        <name>Mg(2+)</name>
        <dbReference type="ChEBI" id="CHEBI:18420"/>
    </cofactor>
</comment>
<dbReference type="Pfam" id="PF12627">
    <property type="entry name" value="PolyA_pol_RNAbd"/>
    <property type="match status" value="1"/>
</dbReference>
<keyword evidence="14" id="KW-1185">Reference proteome</keyword>
<keyword evidence="7" id="KW-0460">Magnesium</keyword>
<evidence type="ECO:0000259" key="12">
    <source>
        <dbReference type="Pfam" id="PF13735"/>
    </source>
</evidence>
<feature type="domain" description="Poly A polymerase head" evidence="10">
    <location>
        <begin position="24"/>
        <end position="144"/>
    </location>
</feature>
<protein>
    <submittedName>
        <fullName evidence="13">HD domain-containing protein</fullName>
    </submittedName>
</protein>
<evidence type="ECO:0000259" key="11">
    <source>
        <dbReference type="Pfam" id="PF12627"/>
    </source>
</evidence>
<keyword evidence="6" id="KW-0547">Nucleotide-binding</keyword>
<evidence type="ECO:0000256" key="9">
    <source>
        <dbReference type="RuleBase" id="RU003953"/>
    </source>
</evidence>
<evidence type="ECO:0000256" key="8">
    <source>
        <dbReference type="ARBA" id="ARBA00022884"/>
    </source>
</evidence>
<evidence type="ECO:0000313" key="14">
    <source>
        <dbReference type="Proteomes" id="UP000287969"/>
    </source>
</evidence>
<sequence length="446" mass="51898">MDIKIPQYVKFILNRLEEEGYESYLVGGCIRDILMDKVPQDFDITTNALPEQIQSVFNNIKTIDVGKKFGTIIVLSEGHRVEVTTFRVEGSYSDGRRPDWVNFCTDIKKDLSRRDFTINALAYNKTEGIVDPFHGMEDLNNEIIQTVGDPEERFKEDYLRILRAIRFSCELKFKIERKTYLSGKKNADKIRDISMERIQKEFFKMLLSETPSTGIRLMEEMGVLKIIIPEIIPAIGFDQKNPHHDKDVYNHILCVLDNTPSVLSIRLAALFHDIGKPYTFTVDEKGIGHFYNHDKKGAEITEEILERFKCSKELTEEVRELVELHMKHGRNFGDKGLKRLIRRMGKEKIFSLFTLQKADKKCSSGDYEFEHIIQMENRTKEIIKNKEAFQLKDLDIDGRDLINLGYREGKVIGEILNYLLEEVMGNSKLNKKKSLIELVNRRYPLK</sequence>
<dbReference type="PANTHER" id="PTHR46173">
    <property type="entry name" value="CCA TRNA NUCLEOTIDYLTRANSFERASE 1, MITOCHONDRIAL"/>
    <property type="match status" value="1"/>
</dbReference>
<dbReference type="GO" id="GO:0000166">
    <property type="term" value="F:nucleotide binding"/>
    <property type="evidence" value="ECO:0007669"/>
    <property type="project" value="UniProtKB-KW"/>
</dbReference>
<dbReference type="Pfam" id="PF13735">
    <property type="entry name" value="tRNA_NucTran2_2"/>
    <property type="match status" value="1"/>
</dbReference>